<feature type="domain" description="Reverse transcriptase zinc-binding" evidence="1">
    <location>
        <begin position="13"/>
        <end position="82"/>
    </location>
</feature>
<protein>
    <recommendedName>
        <fullName evidence="1">Reverse transcriptase zinc-binding domain-containing protein</fullName>
    </recommendedName>
</protein>
<dbReference type="EMBL" id="JACBKZ010000012">
    <property type="protein sequence ID" value="KAF5938109.1"/>
    <property type="molecule type" value="Genomic_DNA"/>
</dbReference>
<name>A0A7J7GBI6_CAMSI</name>
<organism evidence="2 3">
    <name type="scientific">Camellia sinensis</name>
    <name type="common">Tea plant</name>
    <name type="synonym">Thea sinensis</name>
    <dbReference type="NCBI Taxonomy" id="4442"/>
    <lineage>
        <taxon>Eukaryota</taxon>
        <taxon>Viridiplantae</taxon>
        <taxon>Streptophyta</taxon>
        <taxon>Embryophyta</taxon>
        <taxon>Tracheophyta</taxon>
        <taxon>Spermatophyta</taxon>
        <taxon>Magnoliopsida</taxon>
        <taxon>eudicotyledons</taxon>
        <taxon>Gunneridae</taxon>
        <taxon>Pentapetalae</taxon>
        <taxon>asterids</taxon>
        <taxon>Ericales</taxon>
        <taxon>Theaceae</taxon>
        <taxon>Camellia</taxon>
    </lineage>
</organism>
<gene>
    <name evidence="2" type="ORF">HYC85_025615</name>
</gene>
<evidence type="ECO:0000313" key="2">
    <source>
        <dbReference type="EMBL" id="KAF5938109.1"/>
    </source>
</evidence>
<dbReference type="AlphaFoldDB" id="A0A7J7GBI6"/>
<evidence type="ECO:0000259" key="1">
    <source>
        <dbReference type="Pfam" id="PF13966"/>
    </source>
</evidence>
<dbReference type="Pfam" id="PF13966">
    <property type="entry name" value="zf-RVT"/>
    <property type="match status" value="1"/>
</dbReference>
<sequence length="82" mass="9955">MTVLNPSPNSTSIQPWWKSLWRHHSPNRWKHTLWLVRHDRLLTNEMKLRRHLSSEATCTLCDHPCETTIHALRDCYRAQRIW</sequence>
<proteinExistence type="predicted"/>
<reference evidence="3" key="1">
    <citation type="journal article" date="2020" name="Nat. Commun.">
        <title>Genome assembly of wild tea tree DASZ reveals pedigree and selection history of tea varieties.</title>
        <authorList>
            <person name="Zhang W."/>
            <person name="Zhang Y."/>
            <person name="Qiu H."/>
            <person name="Guo Y."/>
            <person name="Wan H."/>
            <person name="Zhang X."/>
            <person name="Scossa F."/>
            <person name="Alseekh S."/>
            <person name="Zhang Q."/>
            <person name="Wang P."/>
            <person name="Xu L."/>
            <person name="Schmidt M.H."/>
            <person name="Jia X."/>
            <person name="Li D."/>
            <person name="Zhu A."/>
            <person name="Guo F."/>
            <person name="Chen W."/>
            <person name="Ni D."/>
            <person name="Usadel B."/>
            <person name="Fernie A.R."/>
            <person name="Wen W."/>
        </authorList>
    </citation>
    <scope>NUCLEOTIDE SEQUENCE [LARGE SCALE GENOMIC DNA]</scope>
    <source>
        <strain evidence="3">cv. G240</strain>
    </source>
</reference>
<dbReference type="Proteomes" id="UP000593564">
    <property type="component" value="Unassembled WGS sequence"/>
</dbReference>
<keyword evidence="3" id="KW-1185">Reference proteome</keyword>
<dbReference type="InterPro" id="IPR026960">
    <property type="entry name" value="RVT-Znf"/>
</dbReference>
<comment type="caution">
    <text evidence="2">The sequence shown here is derived from an EMBL/GenBank/DDBJ whole genome shotgun (WGS) entry which is preliminary data.</text>
</comment>
<accession>A0A7J7GBI6</accession>
<evidence type="ECO:0000313" key="3">
    <source>
        <dbReference type="Proteomes" id="UP000593564"/>
    </source>
</evidence>
<reference evidence="2 3" key="2">
    <citation type="submission" date="2020-07" db="EMBL/GenBank/DDBJ databases">
        <title>Genome assembly of wild tea tree DASZ reveals pedigree and selection history of tea varieties.</title>
        <authorList>
            <person name="Zhang W."/>
        </authorList>
    </citation>
    <scope>NUCLEOTIDE SEQUENCE [LARGE SCALE GENOMIC DNA]</scope>
    <source>
        <strain evidence="3">cv. G240</strain>
        <tissue evidence="2">Leaf</tissue>
    </source>
</reference>